<comment type="caution">
    <text evidence="1">The sequence shown here is derived from an EMBL/GenBank/DDBJ whole genome shotgun (WGS) entry which is preliminary data.</text>
</comment>
<dbReference type="Proteomes" id="UP001211065">
    <property type="component" value="Unassembled WGS sequence"/>
</dbReference>
<dbReference type="EMBL" id="JADGJW010000449">
    <property type="protein sequence ID" value="KAJ3216993.1"/>
    <property type="molecule type" value="Genomic_DNA"/>
</dbReference>
<name>A0AAD5TZ03_9FUNG</name>
<keyword evidence="2" id="KW-1185">Reference proteome</keyword>
<evidence type="ECO:0000313" key="2">
    <source>
        <dbReference type="Proteomes" id="UP001211065"/>
    </source>
</evidence>
<gene>
    <name evidence="1" type="ORF">HK099_005633</name>
</gene>
<sequence>MSSSFVEDHEKKKKLNNLKNLANYMEKKFFPDNTIDKEPLVTLLEENVHVSSTSSAEKLQQNHRTLTTSPLFDNGFPSYVEESFLVKNENDLKFSFEDSDSVVNWYQEMEEQIFKKNEFENLSSSEHKINNGNHSIIDNDAYWIDRFIAAEENWKENGILSGQNSSVDTANFEIDYSLLLDPPREADDHFRLLFNDFPSKVENDKKPLIDELKEDNLLVFFKNHGDENVVNHRNRAQVFRIIEPSDLGQNQKFSIYWDGESRKYYKLECSCNILIYRTKFGRYKLDLRYYRGLERETRFGDEILNVFLNEIDVEYNYKIRNAINYVKLSRKVRDSDTANCSKKRKNNLADSEIDKKKFFLLILQFPIRLTEDMFQERLKKAQMIEEKYYNERKDIDVQYLEKRNIEYVPLTLEEQTIKFDHYIF</sequence>
<evidence type="ECO:0000313" key="1">
    <source>
        <dbReference type="EMBL" id="KAJ3216993.1"/>
    </source>
</evidence>
<protein>
    <submittedName>
        <fullName evidence="1">Uncharacterized protein</fullName>
    </submittedName>
</protein>
<proteinExistence type="predicted"/>
<dbReference type="AlphaFoldDB" id="A0AAD5TZ03"/>
<reference evidence="1" key="1">
    <citation type="submission" date="2020-05" db="EMBL/GenBank/DDBJ databases">
        <title>Phylogenomic resolution of chytrid fungi.</title>
        <authorList>
            <person name="Stajich J.E."/>
            <person name="Amses K."/>
            <person name="Simmons R."/>
            <person name="Seto K."/>
            <person name="Myers J."/>
            <person name="Bonds A."/>
            <person name="Quandt C.A."/>
            <person name="Barry K."/>
            <person name="Liu P."/>
            <person name="Grigoriev I."/>
            <person name="Longcore J.E."/>
            <person name="James T.Y."/>
        </authorList>
    </citation>
    <scope>NUCLEOTIDE SEQUENCE</scope>
    <source>
        <strain evidence="1">JEL0476</strain>
    </source>
</reference>
<accession>A0AAD5TZ03</accession>
<organism evidence="1 2">
    <name type="scientific">Clydaea vesicula</name>
    <dbReference type="NCBI Taxonomy" id="447962"/>
    <lineage>
        <taxon>Eukaryota</taxon>
        <taxon>Fungi</taxon>
        <taxon>Fungi incertae sedis</taxon>
        <taxon>Chytridiomycota</taxon>
        <taxon>Chytridiomycota incertae sedis</taxon>
        <taxon>Chytridiomycetes</taxon>
        <taxon>Lobulomycetales</taxon>
        <taxon>Lobulomycetaceae</taxon>
        <taxon>Clydaea</taxon>
    </lineage>
</organism>